<proteinExistence type="predicted"/>
<dbReference type="EMBL" id="JAAGMN010001195">
    <property type="protein sequence ID" value="NEE07101.1"/>
    <property type="molecule type" value="Genomic_DNA"/>
</dbReference>
<feature type="non-terminal residue" evidence="1">
    <location>
        <position position="196"/>
    </location>
</feature>
<dbReference type="InterPro" id="IPR029063">
    <property type="entry name" value="SAM-dependent_MTases_sf"/>
</dbReference>
<dbReference type="Gene3D" id="3.40.50.150">
    <property type="entry name" value="Vaccinia Virus protein VP39"/>
    <property type="match status" value="1"/>
</dbReference>
<feature type="non-terminal residue" evidence="1">
    <location>
        <position position="1"/>
    </location>
</feature>
<dbReference type="AlphaFoldDB" id="A0A6G3WNP6"/>
<evidence type="ECO:0008006" key="2">
    <source>
        <dbReference type="Google" id="ProtNLM"/>
    </source>
</evidence>
<organism evidence="1">
    <name type="scientific">Streptomyces sp. SID7499</name>
    <dbReference type="NCBI Taxonomy" id="2706086"/>
    <lineage>
        <taxon>Bacteria</taxon>
        <taxon>Bacillati</taxon>
        <taxon>Actinomycetota</taxon>
        <taxon>Actinomycetes</taxon>
        <taxon>Kitasatosporales</taxon>
        <taxon>Streptomycetaceae</taxon>
        <taxon>Streptomyces</taxon>
    </lineage>
</organism>
<reference evidence="1" key="1">
    <citation type="submission" date="2020-01" db="EMBL/GenBank/DDBJ databases">
        <title>Insect and environment-associated Actinomycetes.</title>
        <authorList>
            <person name="Currrie C."/>
            <person name="Chevrette M."/>
            <person name="Carlson C."/>
            <person name="Stubbendieck R."/>
            <person name="Wendt-Pienkowski E."/>
        </authorList>
    </citation>
    <scope>NUCLEOTIDE SEQUENCE</scope>
    <source>
        <strain evidence="1">SID7499</strain>
    </source>
</reference>
<dbReference type="SUPFAM" id="SSF53335">
    <property type="entry name" value="S-adenosyl-L-methionine-dependent methyltransferases"/>
    <property type="match status" value="1"/>
</dbReference>
<sequence length="196" mass="21705">RRNAGILDRYATWLDHALRIVPETAPSPDVLLREWDERRAHWSTDPDKAAELALLDATLRALPGILTGATRPTDILFPRGSVELVEGTYRDNRVADLYNRAMTDAAVAVVEERLRLDPSARLRILEIGAGTGGTSVGMFAALRPFQEHIEVYTYTDLSRAFLNHARSAYGPDVPYLSYARFDAEQPLAGQQGVESG</sequence>
<accession>A0A6G3WNP6</accession>
<name>A0A6G3WNP6_9ACTN</name>
<protein>
    <recommendedName>
        <fullName evidence="2">Class I SAM-dependent methyltransferase</fullName>
    </recommendedName>
</protein>
<evidence type="ECO:0000313" key="1">
    <source>
        <dbReference type="EMBL" id="NEE07101.1"/>
    </source>
</evidence>
<gene>
    <name evidence="1" type="ORF">G3M58_11670</name>
</gene>
<comment type="caution">
    <text evidence="1">The sequence shown here is derived from an EMBL/GenBank/DDBJ whole genome shotgun (WGS) entry which is preliminary data.</text>
</comment>